<evidence type="ECO:0000256" key="7">
    <source>
        <dbReference type="ARBA" id="ARBA00022737"/>
    </source>
</evidence>
<organism evidence="14 15">
    <name type="scientific">Panicum virgatum</name>
    <name type="common">Blackwell switchgrass</name>
    <dbReference type="NCBI Taxonomy" id="38727"/>
    <lineage>
        <taxon>Eukaryota</taxon>
        <taxon>Viridiplantae</taxon>
        <taxon>Streptophyta</taxon>
        <taxon>Embryophyta</taxon>
        <taxon>Tracheophyta</taxon>
        <taxon>Spermatophyta</taxon>
        <taxon>Magnoliopsida</taxon>
        <taxon>Liliopsida</taxon>
        <taxon>Poales</taxon>
        <taxon>Poaceae</taxon>
        <taxon>PACMAD clade</taxon>
        <taxon>Panicoideae</taxon>
        <taxon>Panicodae</taxon>
        <taxon>Paniceae</taxon>
        <taxon>Panicinae</taxon>
        <taxon>Panicum</taxon>
        <taxon>Panicum sect. Hiantes</taxon>
    </lineage>
</organism>
<protein>
    <recommendedName>
        <fullName evidence="16">Leucine-rich repeat-containing N-terminal plant-type domain-containing protein</fullName>
    </recommendedName>
</protein>
<evidence type="ECO:0000256" key="5">
    <source>
        <dbReference type="ARBA" id="ARBA00022692"/>
    </source>
</evidence>
<dbReference type="InterPro" id="IPR003591">
    <property type="entry name" value="Leu-rich_rpt_typical-subtyp"/>
</dbReference>
<comment type="caution">
    <text evidence="14">The sequence shown here is derived from an EMBL/GenBank/DDBJ whole genome shotgun (WGS) entry which is preliminary data.</text>
</comment>
<sequence length="702" mass="76085">MAMAFFGLSLVLLLSMVSPATSSCNKNDKSSLLQFIAGLSFEDSVTIPWQDGTDCCEWEGITCGRSGVVIEIFLASRSLEGSISPSLGNLKGLQRLNLSYNSLSGTLPSELMSSGTIKVLDVSFNRLSGVLQESLPSIPGGQLQALNISSNLFTGEFPSTMWENTRNLAAINASNNSFQGWIPSSFCMRSTSFVVLDLSYNQFSGSIPAGLGKCSALRVLKAGHNNLSGPLPDELYDATSLEYLSLPNNGLQGLLDGAHIMKLRNLTNLDLGGNRLNGKIPHSIGQLKRLEELHLGNNNMTGELPSSLSNCTDITMIDLKGNNFSGELHKVNFFNLLNLEVLDLLYNNFTGTIPQSIYSCSNMIALRLSGNNLHGQLSPRIGNLKSLVFLSLGDNKFTNITNTLQILKNCKNLTSLLIGANFKGEAMPEDETIDGFQNLRALSISECSLSGKIPLWLSKLKNLEMLFLQRNQLSGSIPAWIKNLTSLFHLDLSYNNLEGEIPVALMEMPMLTTEVAAIHSVFELPVYLGHSLQYRIISTFPKTLDLGHNNLTGAIPQDFVHLKLLAKLNLSFNALTGEIPQQLGNLTNLQVLDLSSNHLAGAIPLALNNLHFLSKFNVSHNDLEGPIPSVGQLSTFPSSSFDGNPKLCGIMVAKLCDSAEAPPVSVPSTEQTIKSGAFVIAFGAFFVVGVLYDQIVLSRYFG</sequence>
<evidence type="ECO:0000256" key="3">
    <source>
        <dbReference type="ARBA" id="ARBA00022475"/>
    </source>
</evidence>
<evidence type="ECO:0000256" key="10">
    <source>
        <dbReference type="SAM" id="Phobius"/>
    </source>
</evidence>
<dbReference type="PANTHER" id="PTHR48060">
    <property type="entry name" value="DNA DAMAGE-REPAIR/TOLERATION PROTEIN DRT100"/>
    <property type="match status" value="1"/>
</dbReference>
<dbReference type="InterPro" id="IPR053211">
    <property type="entry name" value="DNA_repair-toleration"/>
</dbReference>
<feature type="signal peptide" evidence="11">
    <location>
        <begin position="1"/>
        <end position="22"/>
    </location>
</feature>
<evidence type="ECO:0000313" key="15">
    <source>
        <dbReference type="Proteomes" id="UP000823388"/>
    </source>
</evidence>
<dbReference type="FunFam" id="3.80.10.10:FF:000213">
    <property type="entry name" value="Tyrosine-sulfated glycopeptide receptor 1"/>
    <property type="match status" value="1"/>
</dbReference>
<keyword evidence="8 10" id="KW-1133">Transmembrane helix</keyword>
<dbReference type="Pfam" id="PF23598">
    <property type="entry name" value="LRR_14"/>
    <property type="match status" value="1"/>
</dbReference>
<dbReference type="Pfam" id="PF13855">
    <property type="entry name" value="LRR_8"/>
    <property type="match status" value="1"/>
</dbReference>
<evidence type="ECO:0000256" key="4">
    <source>
        <dbReference type="ARBA" id="ARBA00022614"/>
    </source>
</evidence>
<dbReference type="Proteomes" id="UP000823388">
    <property type="component" value="Chromosome 7N"/>
</dbReference>
<evidence type="ECO:0008006" key="16">
    <source>
        <dbReference type="Google" id="ProtNLM"/>
    </source>
</evidence>
<dbReference type="OrthoDB" id="1740823at2759"/>
<dbReference type="SMART" id="SM00365">
    <property type="entry name" value="LRR_SD22"/>
    <property type="match status" value="4"/>
</dbReference>
<comment type="subcellular location">
    <subcellularLocation>
        <location evidence="1">Cell membrane</location>
        <topology evidence="1">Single-pass type I membrane protein</topology>
    </subcellularLocation>
</comment>
<keyword evidence="4" id="KW-0433">Leucine-rich repeat</keyword>
<dbReference type="EMBL" id="CM029050">
    <property type="protein sequence ID" value="KAG2566711.1"/>
    <property type="molecule type" value="Genomic_DNA"/>
</dbReference>
<keyword evidence="15" id="KW-1185">Reference proteome</keyword>
<proteinExistence type="inferred from homology"/>
<evidence type="ECO:0000259" key="13">
    <source>
        <dbReference type="Pfam" id="PF23598"/>
    </source>
</evidence>
<evidence type="ECO:0000259" key="12">
    <source>
        <dbReference type="Pfam" id="PF08263"/>
    </source>
</evidence>
<feature type="transmembrane region" description="Helical" evidence="10">
    <location>
        <begin position="675"/>
        <end position="692"/>
    </location>
</feature>
<dbReference type="SUPFAM" id="SSF52058">
    <property type="entry name" value="L domain-like"/>
    <property type="match status" value="2"/>
</dbReference>
<evidence type="ECO:0000256" key="1">
    <source>
        <dbReference type="ARBA" id="ARBA00004251"/>
    </source>
</evidence>
<keyword evidence="7" id="KW-0677">Repeat</keyword>
<keyword evidence="6 11" id="KW-0732">Signal</keyword>
<dbReference type="GO" id="GO:0005886">
    <property type="term" value="C:plasma membrane"/>
    <property type="evidence" value="ECO:0007669"/>
    <property type="project" value="UniProtKB-SubCell"/>
</dbReference>
<dbReference type="FunFam" id="3.80.10.10:FF:000403">
    <property type="entry name" value="Receptor-like protein 2"/>
    <property type="match status" value="1"/>
</dbReference>
<dbReference type="SMART" id="SM00369">
    <property type="entry name" value="LRR_TYP"/>
    <property type="match status" value="9"/>
</dbReference>
<keyword evidence="3" id="KW-1003">Cell membrane</keyword>
<dbReference type="Gene3D" id="3.80.10.10">
    <property type="entry name" value="Ribonuclease Inhibitor"/>
    <property type="match status" value="4"/>
</dbReference>
<dbReference type="FunFam" id="3.80.10.10:FF:000530">
    <property type="entry name" value="Receptor-like protein 2"/>
    <property type="match status" value="1"/>
</dbReference>
<dbReference type="Pfam" id="PF08263">
    <property type="entry name" value="LRRNT_2"/>
    <property type="match status" value="1"/>
</dbReference>
<feature type="chain" id="PRO_5035925488" description="Leucine-rich repeat-containing N-terminal plant-type domain-containing protein" evidence="11">
    <location>
        <begin position="23"/>
        <end position="702"/>
    </location>
</feature>
<feature type="domain" description="Disease resistance R13L4/SHOC-2-like LRR" evidence="13">
    <location>
        <begin position="335"/>
        <end position="512"/>
    </location>
</feature>
<dbReference type="PANTHER" id="PTHR48060:SF19">
    <property type="entry name" value="LEUCINE-RICH REPEAT-CONTAINING N-TERMINAL PLANT-TYPE DOMAIN-CONTAINING PROTEIN"/>
    <property type="match status" value="1"/>
</dbReference>
<dbReference type="InterPro" id="IPR032675">
    <property type="entry name" value="LRR_dom_sf"/>
</dbReference>
<evidence type="ECO:0000313" key="14">
    <source>
        <dbReference type="EMBL" id="KAG2566711.1"/>
    </source>
</evidence>
<dbReference type="Pfam" id="PF00560">
    <property type="entry name" value="LRR_1"/>
    <property type="match status" value="5"/>
</dbReference>
<dbReference type="AlphaFoldDB" id="A0A8T0PW42"/>
<keyword evidence="5 10" id="KW-0812">Transmembrane</keyword>
<accession>A0A8T0PW42</accession>
<reference evidence="14" key="1">
    <citation type="submission" date="2020-05" db="EMBL/GenBank/DDBJ databases">
        <title>WGS assembly of Panicum virgatum.</title>
        <authorList>
            <person name="Lovell J.T."/>
            <person name="Jenkins J."/>
            <person name="Shu S."/>
            <person name="Juenger T.E."/>
            <person name="Schmutz J."/>
        </authorList>
    </citation>
    <scope>NUCLEOTIDE SEQUENCE</scope>
    <source>
        <strain evidence="14">AP13</strain>
    </source>
</reference>
<evidence type="ECO:0000256" key="9">
    <source>
        <dbReference type="ARBA" id="ARBA00023136"/>
    </source>
</evidence>
<dbReference type="InterPro" id="IPR013210">
    <property type="entry name" value="LRR_N_plant-typ"/>
</dbReference>
<evidence type="ECO:0000256" key="11">
    <source>
        <dbReference type="SAM" id="SignalP"/>
    </source>
</evidence>
<name>A0A8T0PW42_PANVG</name>
<evidence type="ECO:0000256" key="2">
    <source>
        <dbReference type="ARBA" id="ARBA00009592"/>
    </source>
</evidence>
<feature type="domain" description="Leucine-rich repeat-containing N-terminal plant-type" evidence="12">
    <location>
        <begin position="26"/>
        <end position="63"/>
    </location>
</feature>
<evidence type="ECO:0000256" key="6">
    <source>
        <dbReference type="ARBA" id="ARBA00022729"/>
    </source>
</evidence>
<dbReference type="InterPro" id="IPR055414">
    <property type="entry name" value="LRR_R13L4/SHOC2-like"/>
</dbReference>
<dbReference type="PRINTS" id="PR00019">
    <property type="entry name" value="LEURICHRPT"/>
</dbReference>
<comment type="similarity">
    <text evidence="2">Belongs to the RLP family.</text>
</comment>
<dbReference type="InterPro" id="IPR001611">
    <property type="entry name" value="Leu-rich_rpt"/>
</dbReference>
<evidence type="ECO:0000256" key="8">
    <source>
        <dbReference type="ARBA" id="ARBA00022989"/>
    </source>
</evidence>
<gene>
    <name evidence="14" type="ORF">PVAP13_7NG249300</name>
</gene>
<keyword evidence="9 10" id="KW-0472">Membrane</keyword>